<evidence type="ECO:0000256" key="3">
    <source>
        <dbReference type="ARBA" id="ARBA00022603"/>
    </source>
</evidence>
<dbReference type="PROSITE" id="PS51006">
    <property type="entry name" value="PABS_2"/>
    <property type="match status" value="1"/>
</dbReference>
<reference evidence="8 9" key="1">
    <citation type="submission" date="2023-01" db="EMBL/GenBank/DDBJ databases">
        <title>Analysis of 21 Apiospora genomes using comparative genomics revels a genus with tremendous synthesis potential of carbohydrate active enzymes and secondary metabolites.</title>
        <authorList>
            <person name="Sorensen T."/>
        </authorList>
    </citation>
    <scope>NUCLEOTIDE SEQUENCE [LARGE SCALE GENOMIC DNA]</scope>
    <source>
        <strain evidence="8 9">CBS 117206</strain>
    </source>
</reference>
<evidence type="ECO:0000256" key="4">
    <source>
        <dbReference type="ARBA" id="ARBA00022679"/>
    </source>
</evidence>
<dbReference type="GO" id="GO:0006596">
    <property type="term" value="P:polyamine biosynthetic process"/>
    <property type="evidence" value="ECO:0007669"/>
    <property type="project" value="UniProtKB-UniRule"/>
</dbReference>
<dbReference type="EMBL" id="JAQQWP010000006">
    <property type="protein sequence ID" value="KAK8113990.1"/>
    <property type="molecule type" value="Genomic_DNA"/>
</dbReference>
<keyword evidence="5" id="KW-0620">Polyamine biosynthesis</keyword>
<comment type="similarity">
    <text evidence="1">Belongs to the spermidine/spermine synthase family.</text>
</comment>
<feature type="region of interest" description="Disordered" evidence="6">
    <location>
        <begin position="1"/>
        <end position="24"/>
    </location>
</feature>
<keyword evidence="9" id="KW-1185">Reference proteome</keyword>
<keyword evidence="4 5" id="KW-0808">Transferase</keyword>
<dbReference type="InterPro" id="IPR030374">
    <property type="entry name" value="PABS"/>
</dbReference>
<evidence type="ECO:0000313" key="9">
    <source>
        <dbReference type="Proteomes" id="UP001392437"/>
    </source>
</evidence>
<dbReference type="Proteomes" id="UP001392437">
    <property type="component" value="Unassembled WGS sequence"/>
</dbReference>
<proteinExistence type="inferred from homology"/>
<dbReference type="PANTHER" id="PTHR44942">
    <property type="entry name" value="METHYLTRANSF_11 DOMAIN-CONTAINING PROTEIN"/>
    <property type="match status" value="1"/>
</dbReference>
<dbReference type="GO" id="GO:0032259">
    <property type="term" value="P:methylation"/>
    <property type="evidence" value="ECO:0007669"/>
    <property type="project" value="UniProtKB-KW"/>
</dbReference>
<protein>
    <submittedName>
        <fullName evidence="8">Methyltransferase</fullName>
    </submittedName>
</protein>
<dbReference type="Gene3D" id="3.40.50.150">
    <property type="entry name" value="Vaccinia Virus protein VP39"/>
    <property type="match status" value="1"/>
</dbReference>
<evidence type="ECO:0000256" key="5">
    <source>
        <dbReference type="PROSITE-ProRule" id="PRU00354"/>
    </source>
</evidence>
<keyword evidence="3 8" id="KW-0489">Methyltransferase</keyword>
<feature type="domain" description="PABS" evidence="7">
    <location>
        <begin position="1"/>
        <end position="42"/>
    </location>
</feature>
<dbReference type="InterPro" id="IPR029063">
    <property type="entry name" value="SAM-dependent_MTases_sf"/>
</dbReference>
<feature type="compositionally biased region" description="Polar residues" evidence="6">
    <location>
        <begin position="1"/>
        <end position="10"/>
    </location>
</feature>
<evidence type="ECO:0000259" key="7">
    <source>
        <dbReference type="PROSITE" id="PS51006"/>
    </source>
</evidence>
<dbReference type="InterPro" id="IPR051052">
    <property type="entry name" value="Diverse_substrate_MTase"/>
</dbReference>
<dbReference type="Pfam" id="PF08241">
    <property type="entry name" value="Methyltransf_11"/>
    <property type="match status" value="1"/>
</dbReference>
<dbReference type="AlphaFoldDB" id="A0AAW0QPF5"/>
<dbReference type="InterPro" id="IPR013216">
    <property type="entry name" value="Methyltransf_11"/>
</dbReference>
<evidence type="ECO:0000313" key="8">
    <source>
        <dbReference type="EMBL" id="KAK8113990.1"/>
    </source>
</evidence>
<organism evidence="8 9">
    <name type="scientific">Apiospora kogelbergensis</name>
    <dbReference type="NCBI Taxonomy" id="1337665"/>
    <lineage>
        <taxon>Eukaryota</taxon>
        <taxon>Fungi</taxon>
        <taxon>Dikarya</taxon>
        <taxon>Ascomycota</taxon>
        <taxon>Pezizomycotina</taxon>
        <taxon>Sordariomycetes</taxon>
        <taxon>Xylariomycetidae</taxon>
        <taxon>Amphisphaeriales</taxon>
        <taxon>Apiosporaceae</taxon>
        <taxon>Apiospora</taxon>
    </lineage>
</organism>
<comment type="caution">
    <text evidence="5">Lacks conserved residue(s) required for the propagation of feature annotation.</text>
</comment>
<dbReference type="CDD" id="cd02440">
    <property type="entry name" value="AdoMet_MTases"/>
    <property type="match status" value="1"/>
</dbReference>
<accession>A0AAW0QPF5</accession>
<sequence length="299" mass="33248">MTSHHSTLPSAATEGFKDAASYDTHRPSYPPEAVEAFLEALKIAGQPDMNIVEVASGTGKFTELLAGRPERYLVKAIEPHGGMRGRLAEKDLSAVEVVDGTADKMPVANDWGDACIAAQASRLYHRLTGINRFATPEALREIHRVLRPGAVLGMIWNIEDYNAPREWESSTKWEQKLNDLIWSLDDGLPRFRHQKWKDVFDQQLPGNPLQALADTLTNRLPGFSLPIGEKTSKWTVWLTEDALWSRLSTLSQIAVLQGEEKGAAVKAFKKAMQGDDVERNGDGEIALHGVTYFAWTDRI</sequence>
<evidence type="ECO:0000256" key="2">
    <source>
        <dbReference type="ARBA" id="ARBA00008361"/>
    </source>
</evidence>
<dbReference type="GO" id="GO:0008757">
    <property type="term" value="F:S-adenosylmethionine-dependent methyltransferase activity"/>
    <property type="evidence" value="ECO:0007669"/>
    <property type="project" value="InterPro"/>
</dbReference>
<comment type="caution">
    <text evidence="8">The sequence shown here is derived from an EMBL/GenBank/DDBJ whole genome shotgun (WGS) entry which is preliminary data.</text>
</comment>
<gene>
    <name evidence="8" type="ORF">PG999_006059</name>
</gene>
<dbReference type="PANTHER" id="PTHR44942:SF4">
    <property type="entry name" value="METHYLTRANSFERASE TYPE 11 DOMAIN-CONTAINING PROTEIN"/>
    <property type="match status" value="1"/>
</dbReference>
<name>A0AAW0QPF5_9PEZI</name>
<evidence type="ECO:0000256" key="6">
    <source>
        <dbReference type="SAM" id="MobiDB-lite"/>
    </source>
</evidence>
<comment type="similarity">
    <text evidence="2">Belongs to the methyltransferase superfamily.</text>
</comment>
<dbReference type="SUPFAM" id="SSF53335">
    <property type="entry name" value="S-adenosyl-L-methionine-dependent methyltransferases"/>
    <property type="match status" value="1"/>
</dbReference>
<evidence type="ECO:0000256" key="1">
    <source>
        <dbReference type="ARBA" id="ARBA00007867"/>
    </source>
</evidence>